<accession>A0ABD3MK80</accession>
<evidence type="ECO:0000256" key="3">
    <source>
        <dbReference type="SAM" id="MobiDB-lite"/>
    </source>
</evidence>
<dbReference type="AlphaFoldDB" id="A0ABD3MK80"/>
<dbReference type="Pfam" id="PF02536">
    <property type="entry name" value="mTERF"/>
    <property type="match status" value="2"/>
</dbReference>
<dbReference type="PANTHER" id="PTHR13068:SF112">
    <property type="entry name" value="TRANSCRIPTION TERMINATION FACTOR 3, MITOCHONDRIAL"/>
    <property type="match status" value="1"/>
</dbReference>
<evidence type="ECO:0000313" key="5">
    <source>
        <dbReference type="Proteomes" id="UP001530293"/>
    </source>
</evidence>
<evidence type="ECO:0000256" key="2">
    <source>
        <dbReference type="ARBA" id="ARBA00022946"/>
    </source>
</evidence>
<feature type="compositionally biased region" description="Low complexity" evidence="3">
    <location>
        <begin position="590"/>
        <end position="663"/>
    </location>
</feature>
<sequence>MYSRWPNGIDCIRRLGRSRLRMWLNFFLSEMIGMNNDQLRSMIVMRPQLLSYTLSNVQATTSFFRGELGLSSNEYASLLQSYPSVLMYSIDNRLRPTVDFLQNDCGGGKDNWSSWKRVIYSYPNVFSHSLEKTLLPKVQFLCNRDDEQSLGLKRSELSQLVAKFPPILWLSEDNLQSKLNFLSESLGLEGSELKAIVVAYPQILGLSVHDNLQPKMDFFLDGVGESADDYHSIHCGLTKSQLKEFVLYQPALLAYSLENRLRPRICRMQEKNIFFYYCPKNIMSYTDKKFDSWVHPQYYASSRTTTRSMRIIFPSASIAAFTSSYLVSAAVVKAHDLAGEQRIEKVARGVDESFQSSNTRKRSLDEECNTFKSGGDSAEENAESGLTDVGILAGCGPKQTCEPDGSSLLGGRCTMSNVSAQLKLPSKPVSMAAFPKRRGRRTNQIQRALRFLQETDATTDDDDAEEEQVCPPNCPQQFCDCAFDDGDANKCAYELHSVCINDLLDKCVPDSSMSFYTDTYCPFAECIALEGKSYEECTCAYYANYCNVYYAYLESIEKCAVSNCCDGQPDGMKYTCIPELQPTGNPTMAPIFSPHPSSSPTISSMPTISSAPTVSPVPTVTPTITPKPTVSMAPNSLSPTEPPTTSTAPSSASPTVTAAPTVSHAPTDFPTVTAAPTISSMPSTLPPVDTEVTTSEVPTEGGMESEQLTAAPVDAPASERSSGRVVQSTNFILASLVVSVGGVMWLFV</sequence>
<dbReference type="EMBL" id="JALLBG020000110">
    <property type="protein sequence ID" value="KAL3763922.1"/>
    <property type="molecule type" value="Genomic_DNA"/>
</dbReference>
<proteinExistence type="inferred from homology"/>
<dbReference type="PANTHER" id="PTHR13068">
    <property type="entry name" value="CGI-12 PROTEIN-RELATED"/>
    <property type="match status" value="1"/>
</dbReference>
<feature type="region of interest" description="Disordered" evidence="3">
    <location>
        <begin position="588"/>
        <end position="716"/>
    </location>
</feature>
<organism evidence="4 5">
    <name type="scientific">Discostella pseudostelligera</name>
    <dbReference type="NCBI Taxonomy" id="259834"/>
    <lineage>
        <taxon>Eukaryota</taxon>
        <taxon>Sar</taxon>
        <taxon>Stramenopiles</taxon>
        <taxon>Ochrophyta</taxon>
        <taxon>Bacillariophyta</taxon>
        <taxon>Coscinodiscophyceae</taxon>
        <taxon>Thalassiosirophycidae</taxon>
        <taxon>Stephanodiscales</taxon>
        <taxon>Stephanodiscaceae</taxon>
        <taxon>Discostella</taxon>
    </lineage>
</organism>
<evidence type="ECO:0000256" key="1">
    <source>
        <dbReference type="ARBA" id="ARBA00007692"/>
    </source>
</evidence>
<keyword evidence="2" id="KW-0809">Transit peptide</keyword>
<dbReference type="Proteomes" id="UP001530293">
    <property type="component" value="Unassembled WGS sequence"/>
</dbReference>
<dbReference type="InterPro" id="IPR003690">
    <property type="entry name" value="MTERF"/>
</dbReference>
<comment type="similarity">
    <text evidence="1">Belongs to the mTERF family.</text>
</comment>
<feature type="compositionally biased region" description="Polar residues" evidence="3">
    <location>
        <begin position="674"/>
        <end position="683"/>
    </location>
</feature>
<dbReference type="InterPro" id="IPR038538">
    <property type="entry name" value="MTERF_sf"/>
</dbReference>
<dbReference type="Gene3D" id="1.25.70.10">
    <property type="entry name" value="Transcription termination factor 3, mitochondrial"/>
    <property type="match status" value="2"/>
</dbReference>
<comment type="caution">
    <text evidence="4">The sequence shown here is derived from an EMBL/GenBank/DDBJ whole genome shotgun (WGS) entry which is preliminary data.</text>
</comment>
<keyword evidence="5" id="KW-1185">Reference proteome</keyword>
<dbReference type="SMART" id="SM00733">
    <property type="entry name" value="Mterf"/>
    <property type="match status" value="6"/>
</dbReference>
<name>A0ABD3MK80_9STRA</name>
<protein>
    <submittedName>
        <fullName evidence="4">Uncharacterized protein</fullName>
    </submittedName>
</protein>
<reference evidence="4 5" key="1">
    <citation type="submission" date="2024-10" db="EMBL/GenBank/DDBJ databases">
        <title>Updated reference genomes for cyclostephanoid diatoms.</title>
        <authorList>
            <person name="Roberts W.R."/>
            <person name="Alverson A.J."/>
        </authorList>
    </citation>
    <scope>NUCLEOTIDE SEQUENCE [LARGE SCALE GENOMIC DNA]</scope>
    <source>
        <strain evidence="4 5">AJA232-27</strain>
    </source>
</reference>
<evidence type="ECO:0000313" key="4">
    <source>
        <dbReference type="EMBL" id="KAL3763922.1"/>
    </source>
</evidence>
<gene>
    <name evidence="4" type="ORF">ACHAWU_003388</name>
</gene>